<evidence type="ECO:0000259" key="11">
    <source>
        <dbReference type="Pfam" id="PF00330"/>
    </source>
</evidence>
<sequence length="862" mass="94006">MYETTNGKLTFHSVEHAAQAAGIALAKLPYTLKIIIESLLRNAQTLNMSDDECILLLQRIAAREAIDIPILPTRVIMQDASGVPALVDLVTLREQLARDGVDPATVNPVIPVALVIDHSVQVDTFGHADAFAENVAQEYARNEERYTFLKWAQQAFQNVAIVPPANGIIHQVNIEYLTHVVATNDRGIAHPELVIGTDSHTTMVNALGVLGWGVGGIEAEAAMMGVATSMTLPKVVGVKLIGELQTGVTATDIALTITETLRKANVVGKFVEYFGDVHALSVPDRATIANMAPEYGATCGFFPVDDATLAFLRLTGKDDDTVARVKAYCQTQHLLYDATTEPTYEQVITIDLRQIEPSVAGPKRPQDRLALSAVKEQFEQTNKEVIVRGETLTDGSVVIAAITSCTNTSNPYNMIAAGILAKRAVEQGLTVNKTIQTSLAPGSKVVTSYLTKAGLLPYLEQLGFYITGYGCSVCVGNTGELAQDVSEAITNESLSVAAVLSGNRNFEGRIHRLVKSNYLASPPLVIAYALAGTMHIDLTSEPIAYDTTGQTVYLRDLWPTNDEVEAVIADTVTRTLFTEAYDGVLQGDAAWQALPYEATQTFTWNPQSTYFKPSPFFEHDTSAQQINNARVLLKLGDSITTDHISPVGHIEEHSATGHYLKQIGVAYEHFNSYGARRGNFEALVRGTFAHPRLQNALSTEQGGYTRHIPSSEQLTVYDASQRYRETNTPLIVLAGKEYGTGSARDWAAKGTYLLGVKAVIAESFERIHRSNLAMMGIIPLQFEHGESAQTYALTGEETFTIVLPDTLQPKQTVQAAIIRPNGDALTISLHLRLDTQLEIDLYKQRGIFQAIYAARKQHALNY</sequence>
<comment type="caution">
    <text evidence="13">The sequence shown here is derived from an EMBL/GenBank/DDBJ whole genome shotgun (WGS) entry which is preliminary data.</text>
</comment>
<dbReference type="Gene3D" id="3.20.19.10">
    <property type="entry name" value="Aconitase, domain 4"/>
    <property type="match status" value="1"/>
</dbReference>
<dbReference type="RefSeq" id="WP_066461812.1">
    <property type="nucleotide sequence ID" value="NZ_MATO01000011.1"/>
</dbReference>
<dbReference type="InterPro" id="IPR015928">
    <property type="entry name" value="Aconitase/3IPM_dehydase_swvl"/>
</dbReference>
<comment type="cofactor">
    <cofactor evidence="1">
        <name>[4Fe-4S] cluster</name>
        <dbReference type="ChEBI" id="CHEBI:49883"/>
    </cofactor>
</comment>
<feature type="domain" description="Aconitase A/isopropylmalate dehydratase small subunit swivel" evidence="12">
    <location>
        <begin position="658"/>
        <end position="784"/>
    </location>
</feature>
<keyword evidence="7 10" id="KW-0411">Iron-sulfur</keyword>
<dbReference type="PRINTS" id="PR00415">
    <property type="entry name" value="ACONITASE"/>
</dbReference>
<proteinExistence type="inferred from homology"/>
<dbReference type="NCBIfam" id="NF009520">
    <property type="entry name" value="PRK12881.1"/>
    <property type="match status" value="1"/>
</dbReference>
<dbReference type="NCBIfam" id="NF006757">
    <property type="entry name" value="PRK09277.1"/>
    <property type="match status" value="1"/>
</dbReference>
<dbReference type="EMBL" id="MATO01000011">
    <property type="protein sequence ID" value="OCS93178.1"/>
    <property type="molecule type" value="Genomic_DNA"/>
</dbReference>
<evidence type="ECO:0000259" key="12">
    <source>
        <dbReference type="Pfam" id="PF00694"/>
    </source>
</evidence>
<dbReference type="GO" id="GO:0046872">
    <property type="term" value="F:metal ion binding"/>
    <property type="evidence" value="ECO:0007669"/>
    <property type="project" value="UniProtKB-KW"/>
</dbReference>
<comment type="pathway">
    <text evidence="2">Carbohydrate metabolism; tricarboxylic acid cycle; isocitrate from oxaloacetate: step 2/2.</text>
</comment>
<dbReference type="UniPathway" id="UPA00223"/>
<evidence type="ECO:0000256" key="3">
    <source>
        <dbReference type="ARBA" id="ARBA00007185"/>
    </source>
</evidence>
<keyword evidence="14" id="KW-1185">Reference proteome</keyword>
<evidence type="ECO:0000256" key="8">
    <source>
        <dbReference type="ARBA" id="ARBA00023239"/>
    </source>
</evidence>
<dbReference type="Pfam" id="PF00694">
    <property type="entry name" value="Aconitase_C"/>
    <property type="match status" value="1"/>
</dbReference>
<dbReference type="InterPro" id="IPR006249">
    <property type="entry name" value="Aconitase/IRP2"/>
</dbReference>
<evidence type="ECO:0000256" key="1">
    <source>
        <dbReference type="ARBA" id="ARBA00001966"/>
    </source>
</evidence>
<dbReference type="InterPro" id="IPR001030">
    <property type="entry name" value="Acoase/IPM_deHydtase_lsu_aba"/>
</dbReference>
<dbReference type="InterPro" id="IPR000573">
    <property type="entry name" value="AconitaseA/IPMdHydase_ssu_swvl"/>
</dbReference>
<dbReference type="Pfam" id="PF00330">
    <property type="entry name" value="Aconitase"/>
    <property type="match status" value="1"/>
</dbReference>
<keyword evidence="10" id="KW-0004">4Fe-4S</keyword>
<evidence type="ECO:0000313" key="13">
    <source>
        <dbReference type="EMBL" id="OCS93178.1"/>
    </source>
</evidence>
<keyword evidence="5" id="KW-0479">Metal-binding</keyword>
<keyword evidence="8 10" id="KW-0456">Lyase</keyword>
<dbReference type="OrthoDB" id="9764318at2"/>
<dbReference type="PANTHER" id="PTHR11670">
    <property type="entry name" value="ACONITASE/IRON-RESPONSIVE ELEMENT FAMILY MEMBER"/>
    <property type="match status" value="1"/>
</dbReference>
<dbReference type="Gene3D" id="6.10.190.10">
    <property type="match status" value="1"/>
</dbReference>
<dbReference type="GO" id="GO:0006099">
    <property type="term" value="P:tricarboxylic acid cycle"/>
    <property type="evidence" value="ECO:0007669"/>
    <property type="project" value="UniProtKB-UniPathway"/>
</dbReference>
<dbReference type="EC" id="4.2.1.3" evidence="10"/>
<evidence type="ECO:0000256" key="2">
    <source>
        <dbReference type="ARBA" id="ARBA00004717"/>
    </source>
</evidence>
<keyword evidence="6 10" id="KW-0408">Iron</keyword>
<evidence type="ECO:0000256" key="5">
    <source>
        <dbReference type="ARBA" id="ARBA00022723"/>
    </source>
</evidence>
<dbReference type="GO" id="GO:0003994">
    <property type="term" value="F:aconitate hydratase activity"/>
    <property type="evidence" value="ECO:0007669"/>
    <property type="project" value="UniProtKB-EC"/>
</dbReference>
<dbReference type="SUPFAM" id="SSF53732">
    <property type="entry name" value="Aconitase iron-sulfur domain"/>
    <property type="match status" value="1"/>
</dbReference>
<dbReference type="NCBIfam" id="TIGR01341">
    <property type="entry name" value="aconitase_1"/>
    <property type="match status" value="1"/>
</dbReference>
<evidence type="ECO:0000256" key="4">
    <source>
        <dbReference type="ARBA" id="ARBA00011245"/>
    </source>
</evidence>
<dbReference type="SUPFAM" id="SSF52016">
    <property type="entry name" value="LeuD/IlvD-like"/>
    <property type="match status" value="1"/>
</dbReference>
<evidence type="ECO:0000256" key="10">
    <source>
        <dbReference type="RuleBase" id="RU361275"/>
    </source>
</evidence>
<dbReference type="InterPro" id="IPR036008">
    <property type="entry name" value="Aconitase_4Fe-4S_dom"/>
</dbReference>
<name>A0A1C0Z1E4_9BACL</name>
<dbReference type="AlphaFoldDB" id="A0A1C0Z1E4"/>
<comment type="similarity">
    <text evidence="3 10">Belongs to the aconitase/IPM isomerase family.</text>
</comment>
<feature type="domain" description="Aconitase/3-isopropylmalate dehydratase large subunit alpha/beta/alpha" evidence="11">
    <location>
        <begin position="64"/>
        <end position="532"/>
    </location>
</feature>
<gene>
    <name evidence="13" type="ORF">A6K76_05570</name>
</gene>
<dbReference type="Gene3D" id="3.30.499.10">
    <property type="entry name" value="Aconitase, domain 3"/>
    <property type="match status" value="2"/>
</dbReference>
<organism evidence="13 14">
    <name type="scientific">Caryophanon latum</name>
    <dbReference type="NCBI Taxonomy" id="33977"/>
    <lineage>
        <taxon>Bacteria</taxon>
        <taxon>Bacillati</taxon>
        <taxon>Bacillota</taxon>
        <taxon>Bacilli</taxon>
        <taxon>Bacillales</taxon>
        <taxon>Caryophanaceae</taxon>
        <taxon>Caryophanon</taxon>
    </lineage>
</organism>
<dbReference type="Proteomes" id="UP000093482">
    <property type="component" value="Unassembled WGS sequence"/>
</dbReference>
<evidence type="ECO:0000256" key="9">
    <source>
        <dbReference type="ARBA" id="ARBA00023501"/>
    </source>
</evidence>
<evidence type="ECO:0000256" key="7">
    <source>
        <dbReference type="ARBA" id="ARBA00023014"/>
    </source>
</evidence>
<dbReference type="GO" id="GO:0051539">
    <property type="term" value="F:4 iron, 4 sulfur cluster binding"/>
    <property type="evidence" value="ECO:0007669"/>
    <property type="project" value="UniProtKB-KW"/>
</dbReference>
<evidence type="ECO:0000256" key="6">
    <source>
        <dbReference type="ARBA" id="ARBA00023004"/>
    </source>
</evidence>
<accession>A0A1C0Z1E4</accession>
<dbReference type="InterPro" id="IPR015931">
    <property type="entry name" value="Acnase/IPM_dHydase_lsu_aba_1/3"/>
</dbReference>
<reference evidence="13 14" key="1">
    <citation type="submission" date="2016-07" db="EMBL/GenBank/DDBJ databases">
        <title>Caryophanon latum genome sequencing.</title>
        <authorList>
            <person name="Verma A."/>
            <person name="Pal Y."/>
            <person name="Krishnamurthi S."/>
        </authorList>
    </citation>
    <scope>NUCLEOTIDE SEQUENCE [LARGE SCALE GENOMIC DNA]</scope>
    <source>
        <strain evidence="13 14">DSM 14151</strain>
    </source>
</reference>
<dbReference type="FunFam" id="3.20.19.10:FF:000001">
    <property type="entry name" value="Aconitate hydratase"/>
    <property type="match status" value="1"/>
</dbReference>
<evidence type="ECO:0000313" key="14">
    <source>
        <dbReference type="Proteomes" id="UP000093482"/>
    </source>
</evidence>
<comment type="function">
    <text evidence="10">Catalyzes the isomerization of citrate to isocitrate via cis-aconitate.</text>
</comment>
<comment type="catalytic activity">
    <reaction evidence="9 10">
        <text>citrate = D-threo-isocitrate</text>
        <dbReference type="Rhea" id="RHEA:10336"/>
        <dbReference type="ChEBI" id="CHEBI:15562"/>
        <dbReference type="ChEBI" id="CHEBI:16947"/>
        <dbReference type="EC" id="4.2.1.3"/>
    </reaction>
</comment>
<comment type="subunit">
    <text evidence="4">Monomer.</text>
</comment>
<protein>
    <recommendedName>
        <fullName evidence="10">Aconitate hydratase</fullName>
        <shortName evidence="10">Aconitase</shortName>
        <ecNumber evidence="10">4.2.1.3</ecNumber>
    </recommendedName>
</protein>